<accession>A0ACD2ZY02</accession>
<feature type="non-terminal residue" evidence="1">
    <location>
        <position position="1"/>
    </location>
</feature>
<proteinExistence type="predicted"/>
<reference evidence="1 2" key="1">
    <citation type="journal article" date="2019" name="Nat. Ecol. Evol.">
        <title>Megaphylogeny resolves global patterns of mushroom evolution.</title>
        <authorList>
            <person name="Varga T."/>
            <person name="Krizsan K."/>
            <person name="Foldi C."/>
            <person name="Dima B."/>
            <person name="Sanchez-Garcia M."/>
            <person name="Sanchez-Ramirez S."/>
            <person name="Szollosi G.J."/>
            <person name="Szarkandi J.G."/>
            <person name="Papp V."/>
            <person name="Albert L."/>
            <person name="Andreopoulos W."/>
            <person name="Angelini C."/>
            <person name="Antonin V."/>
            <person name="Barry K.W."/>
            <person name="Bougher N.L."/>
            <person name="Buchanan P."/>
            <person name="Buyck B."/>
            <person name="Bense V."/>
            <person name="Catcheside P."/>
            <person name="Chovatia M."/>
            <person name="Cooper J."/>
            <person name="Damon W."/>
            <person name="Desjardin D."/>
            <person name="Finy P."/>
            <person name="Geml J."/>
            <person name="Haridas S."/>
            <person name="Hughes K."/>
            <person name="Justo A."/>
            <person name="Karasinski D."/>
            <person name="Kautmanova I."/>
            <person name="Kiss B."/>
            <person name="Kocsube S."/>
            <person name="Kotiranta H."/>
            <person name="LaButti K.M."/>
            <person name="Lechner B.E."/>
            <person name="Liimatainen K."/>
            <person name="Lipzen A."/>
            <person name="Lukacs Z."/>
            <person name="Mihaltcheva S."/>
            <person name="Morgado L.N."/>
            <person name="Niskanen T."/>
            <person name="Noordeloos M.E."/>
            <person name="Ohm R.A."/>
            <person name="Ortiz-Santana B."/>
            <person name="Ovrebo C."/>
            <person name="Racz N."/>
            <person name="Riley R."/>
            <person name="Savchenko A."/>
            <person name="Shiryaev A."/>
            <person name="Soop K."/>
            <person name="Spirin V."/>
            <person name="Szebenyi C."/>
            <person name="Tomsovsky M."/>
            <person name="Tulloss R.E."/>
            <person name="Uehling J."/>
            <person name="Grigoriev I.V."/>
            <person name="Vagvolgyi C."/>
            <person name="Papp T."/>
            <person name="Martin F.M."/>
            <person name="Miettinen O."/>
            <person name="Hibbett D.S."/>
            <person name="Nagy L.G."/>
        </authorList>
    </citation>
    <scope>NUCLEOTIDE SEQUENCE [LARGE SCALE GENOMIC DNA]</scope>
    <source>
        <strain evidence="1 2">NL-1719</strain>
    </source>
</reference>
<dbReference type="EMBL" id="ML209540">
    <property type="protein sequence ID" value="TFK58212.1"/>
    <property type="molecule type" value="Genomic_DNA"/>
</dbReference>
<feature type="non-terminal residue" evidence="1">
    <location>
        <position position="70"/>
    </location>
</feature>
<protein>
    <submittedName>
        <fullName evidence="1">Uncharacterized protein</fullName>
    </submittedName>
</protein>
<dbReference type="Proteomes" id="UP000308600">
    <property type="component" value="Unassembled WGS sequence"/>
</dbReference>
<evidence type="ECO:0000313" key="2">
    <source>
        <dbReference type="Proteomes" id="UP000308600"/>
    </source>
</evidence>
<evidence type="ECO:0000313" key="1">
    <source>
        <dbReference type="EMBL" id="TFK58212.1"/>
    </source>
</evidence>
<sequence length="70" mass="7796">VAQVLIAQGLFPASPVHPNLAFSIDLLELYQALFERSCDAVGSMATALHTYYQRRGFSILNKKVCPTFHE</sequence>
<gene>
    <name evidence="1" type="ORF">BDN72DRAFT_733347</name>
</gene>
<name>A0ACD2ZY02_9AGAR</name>
<keyword evidence="2" id="KW-1185">Reference proteome</keyword>
<organism evidence="1 2">
    <name type="scientific">Pluteus cervinus</name>
    <dbReference type="NCBI Taxonomy" id="181527"/>
    <lineage>
        <taxon>Eukaryota</taxon>
        <taxon>Fungi</taxon>
        <taxon>Dikarya</taxon>
        <taxon>Basidiomycota</taxon>
        <taxon>Agaricomycotina</taxon>
        <taxon>Agaricomycetes</taxon>
        <taxon>Agaricomycetidae</taxon>
        <taxon>Agaricales</taxon>
        <taxon>Pluteineae</taxon>
        <taxon>Pluteaceae</taxon>
        <taxon>Pluteus</taxon>
    </lineage>
</organism>